<evidence type="ECO:0000256" key="5">
    <source>
        <dbReference type="ARBA" id="ARBA00022679"/>
    </source>
</evidence>
<keyword evidence="4 12" id="KW-0328">Glycosyltransferase</keyword>
<evidence type="ECO:0000256" key="9">
    <source>
        <dbReference type="ARBA" id="ARBA00023034"/>
    </source>
</evidence>
<comment type="similarity">
    <text evidence="3 12">Belongs to the glycosyltransferase 10 family.</text>
</comment>
<dbReference type="InterPro" id="IPR055270">
    <property type="entry name" value="Glyco_tran_10_C"/>
</dbReference>
<dbReference type="InterPro" id="IPR031481">
    <property type="entry name" value="Glyco_tran_10_N"/>
</dbReference>
<evidence type="ECO:0000259" key="14">
    <source>
        <dbReference type="Pfam" id="PF17039"/>
    </source>
</evidence>
<feature type="domain" description="Fucosyltransferase C-terminal" evidence="13">
    <location>
        <begin position="188"/>
        <end position="270"/>
    </location>
</feature>
<dbReference type="Gene3D" id="3.40.50.11660">
    <property type="entry name" value="Glycosyl transferase family 10, C-terminal domain"/>
    <property type="match status" value="1"/>
</dbReference>
<dbReference type="PANTHER" id="PTHR48438:SF1">
    <property type="entry name" value="ALPHA-(1,3)-FUCOSYLTRANSFERASE C-RELATED"/>
    <property type="match status" value="1"/>
</dbReference>
<evidence type="ECO:0000256" key="12">
    <source>
        <dbReference type="RuleBase" id="RU003832"/>
    </source>
</evidence>
<evidence type="ECO:0000256" key="11">
    <source>
        <dbReference type="ARBA" id="ARBA00023180"/>
    </source>
</evidence>
<dbReference type="Pfam" id="PF17039">
    <property type="entry name" value="Glyco_tran_10_N"/>
    <property type="match status" value="1"/>
</dbReference>
<dbReference type="AlphaFoldDB" id="A0A8J4YIM5"/>
<keyword evidence="5 12" id="KW-0808">Transferase</keyword>
<keyword evidence="9 12" id="KW-0333">Golgi apparatus</keyword>
<evidence type="ECO:0000256" key="3">
    <source>
        <dbReference type="ARBA" id="ARBA00008919"/>
    </source>
</evidence>
<evidence type="ECO:0000259" key="13">
    <source>
        <dbReference type="Pfam" id="PF00852"/>
    </source>
</evidence>
<dbReference type="PANTHER" id="PTHR48438">
    <property type="entry name" value="ALPHA-(1,3)-FUCOSYLTRANSFERASE C-RELATED"/>
    <property type="match status" value="1"/>
</dbReference>
<name>A0A8J4YIM5_CHIOP</name>
<reference evidence="15" key="1">
    <citation type="submission" date="2020-07" db="EMBL/GenBank/DDBJ databases">
        <title>The High-quality genome of the commercially important snow crab, Chionoecetes opilio.</title>
        <authorList>
            <person name="Jeong J.-H."/>
            <person name="Ryu S."/>
        </authorList>
    </citation>
    <scope>NUCLEOTIDE SEQUENCE</scope>
    <source>
        <strain evidence="15">MADBK_172401_WGS</strain>
        <tissue evidence="15">Digestive gland</tissue>
    </source>
</reference>
<comment type="subcellular location">
    <subcellularLocation>
        <location evidence="1 12">Golgi apparatus</location>
        <location evidence="1 12">Golgi stack membrane</location>
        <topology evidence="1 12">Single-pass type II membrane protein</topology>
    </subcellularLocation>
</comment>
<protein>
    <recommendedName>
        <fullName evidence="12">Fucosyltransferase</fullName>
        <ecNumber evidence="12">2.4.1.-</ecNumber>
    </recommendedName>
</protein>
<evidence type="ECO:0000256" key="7">
    <source>
        <dbReference type="ARBA" id="ARBA00022968"/>
    </source>
</evidence>
<comment type="pathway">
    <text evidence="2">Protein modification; protein glycosylation.</text>
</comment>
<sequence length="270" mass="31828">MTSVPFILQYLKELNQTQQEQKGDSNMPYPSDTIVRIRKPPPSVFTEPPHGAVNDTHLKKILFWNDDHFSKHFGFGFGRDPFLLAGCRVNNCTTTGDRTRYPLEQIDALIWHFRSKDRSLPKKRSPHTRYVFWMQESPSYLYGNLRNYRNVFNWTFTYRRDSDIVNPYALVFRRRKPLPPDHRDYAAGKTKLAAWFVSHCGTESGRESLVMSLKKRLSVDVYGYCGPLKCDKKNTGDCYNMLNKTYKFYFSFENSLCQEYITEKFFNILK</sequence>
<keyword evidence="11" id="KW-0325">Glycoprotein</keyword>
<evidence type="ECO:0000256" key="10">
    <source>
        <dbReference type="ARBA" id="ARBA00023136"/>
    </source>
</evidence>
<accession>A0A8J4YIM5</accession>
<evidence type="ECO:0000256" key="4">
    <source>
        <dbReference type="ARBA" id="ARBA00022676"/>
    </source>
</evidence>
<organism evidence="15 16">
    <name type="scientific">Chionoecetes opilio</name>
    <name type="common">Atlantic snow crab</name>
    <name type="synonym">Cancer opilio</name>
    <dbReference type="NCBI Taxonomy" id="41210"/>
    <lineage>
        <taxon>Eukaryota</taxon>
        <taxon>Metazoa</taxon>
        <taxon>Ecdysozoa</taxon>
        <taxon>Arthropoda</taxon>
        <taxon>Crustacea</taxon>
        <taxon>Multicrustacea</taxon>
        <taxon>Malacostraca</taxon>
        <taxon>Eumalacostraca</taxon>
        <taxon>Eucarida</taxon>
        <taxon>Decapoda</taxon>
        <taxon>Pleocyemata</taxon>
        <taxon>Brachyura</taxon>
        <taxon>Eubrachyura</taxon>
        <taxon>Majoidea</taxon>
        <taxon>Majidae</taxon>
        <taxon>Chionoecetes</taxon>
    </lineage>
</organism>
<keyword evidence="8" id="KW-1133">Transmembrane helix</keyword>
<evidence type="ECO:0000256" key="8">
    <source>
        <dbReference type="ARBA" id="ARBA00022989"/>
    </source>
</evidence>
<dbReference type="Proteomes" id="UP000770661">
    <property type="component" value="Unassembled WGS sequence"/>
</dbReference>
<feature type="domain" description="Fucosyltransferase N-terminal" evidence="14">
    <location>
        <begin position="58"/>
        <end position="168"/>
    </location>
</feature>
<dbReference type="EC" id="2.4.1.-" evidence="12"/>
<evidence type="ECO:0000256" key="1">
    <source>
        <dbReference type="ARBA" id="ARBA00004447"/>
    </source>
</evidence>
<keyword evidence="7" id="KW-0735">Signal-anchor</keyword>
<comment type="caution">
    <text evidence="15">The sequence shown here is derived from an EMBL/GenBank/DDBJ whole genome shotgun (WGS) entry which is preliminary data.</text>
</comment>
<dbReference type="UniPathway" id="UPA00378"/>
<dbReference type="InterPro" id="IPR001503">
    <property type="entry name" value="Glyco_trans_10"/>
</dbReference>
<dbReference type="GO" id="GO:0032580">
    <property type="term" value="C:Golgi cisterna membrane"/>
    <property type="evidence" value="ECO:0007669"/>
    <property type="project" value="UniProtKB-SubCell"/>
</dbReference>
<evidence type="ECO:0000256" key="2">
    <source>
        <dbReference type="ARBA" id="ARBA00004922"/>
    </source>
</evidence>
<keyword evidence="6 12" id="KW-0812">Transmembrane</keyword>
<evidence type="ECO:0000256" key="6">
    <source>
        <dbReference type="ARBA" id="ARBA00022692"/>
    </source>
</evidence>
<gene>
    <name evidence="15" type="primary">FucTC_2</name>
    <name evidence="15" type="ORF">GWK47_041874</name>
</gene>
<evidence type="ECO:0000313" key="15">
    <source>
        <dbReference type="EMBL" id="KAG0723819.1"/>
    </source>
</evidence>
<dbReference type="InterPro" id="IPR038577">
    <property type="entry name" value="GT10-like_C_sf"/>
</dbReference>
<dbReference type="GO" id="GO:0008417">
    <property type="term" value="F:fucosyltransferase activity"/>
    <property type="evidence" value="ECO:0007669"/>
    <property type="project" value="InterPro"/>
</dbReference>
<dbReference type="EMBL" id="JACEEZ010007672">
    <property type="protein sequence ID" value="KAG0723819.1"/>
    <property type="molecule type" value="Genomic_DNA"/>
</dbReference>
<dbReference type="Pfam" id="PF00852">
    <property type="entry name" value="Glyco_transf_10"/>
    <property type="match status" value="1"/>
</dbReference>
<proteinExistence type="inferred from homology"/>
<evidence type="ECO:0000313" key="16">
    <source>
        <dbReference type="Proteomes" id="UP000770661"/>
    </source>
</evidence>
<keyword evidence="16" id="KW-1185">Reference proteome</keyword>
<dbReference type="SUPFAM" id="SSF53756">
    <property type="entry name" value="UDP-Glycosyltransferase/glycogen phosphorylase"/>
    <property type="match status" value="1"/>
</dbReference>
<dbReference type="OrthoDB" id="427096at2759"/>
<keyword evidence="10" id="KW-0472">Membrane</keyword>